<reference evidence="11 12" key="1">
    <citation type="submission" date="2019-07" db="EMBL/GenBank/DDBJ databases">
        <title>Genomic Encyclopedia of Type Strains, Phase III (KMG-III): the genomes of soil and plant-associated and newly described type strains.</title>
        <authorList>
            <person name="Whitman W."/>
        </authorList>
    </citation>
    <scope>NUCLEOTIDE SEQUENCE [LARGE SCALE GENOMIC DNA]</scope>
    <source>
        <strain evidence="11 12">BL24</strain>
    </source>
</reference>
<dbReference type="SMART" id="SM00636">
    <property type="entry name" value="Glyco_18"/>
    <property type="match status" value="1"/>
</dbReference>
<dbReference type="PANTHER" id="PTHR11177:SF317">
    <property type="entry name" value="CHITINASE 12-RELATED"/>
    <property type="match status" value="1"/>
</dbReference>
<dbReference type="Proteomes" id="UP000323257">
    <property type="component" value="Unassembled WGS sequence"/>
</dbReference>
<dbReference type="CDD" id="cd00063">
    <property type="entry name" value="FN3"/>
    <property type="match status" value="4"/>
</dbReference>
<evidence type="ECO:0000256" key="2">
    <source>
        <dbReference type="ARBA" id="ARBA00009121"/>
    </source>
</evidence>
<sequence>MYTRNVRKSKGAMVYALCFAIVFSLFGASLASAAEPSDYLIPQNLNATDVKADSVVLNWDPVPGNDSNLGYQVYMKVGESGGWGWKAWSGFSPKLIVGLDEEKTYSFYVTQVPEAGKQSKPSNIVTITTPKADPTELPPAPLTPPQYLRVSSVVGSDVQLSWTPSPNAVGYEIYRGESWFRWIEGGATTSTTINLQDLGLQDGDSVNFRIRAQDSKRLVSAMSNRVTFTVGQLAAPQGLKIVSANQTSVSLGWGPVQGATSYEIYQDGAPIGTSASNRFAATGLTDGQAYNFAVVAKNESWTSEASAPIRAVPGSDYNLVTYYTSWARSETARNYVPADLAAANYTHINYAFLDFCWAGKDTSGDQCQNADLPLQKDYVFDGGIVLGDPSFDLANFSEFEAVKAANPQLNMIATVGGWSWSKNFSLMAATEETRRNFANTAVKVVRMYDFDGLDIDWEYPVSGGADGNVHSPDDPQNFTLLMKTVREALDAAGSEDGKYYLLTIASSQSDSFTVNADFANSTQYLDFVNIMTYDFSGSWEKLAHHNSPVYYDDEHPYKRPRSTVRGGALGHLNSGLPAYKLVLGVPFYGKGWAGCPPQGQYQTCEGMGEGTWESGLYDFYDIENNYVDKNGYTRYWNEKSKVAYVYNPETKLWIGYNDKTTMMYTTSLVKTLNLAGVMSWDSSSDMNNTLSTQLAKDLPYGGNLNAGELLPPTNVSIAGAAMTWEPSVGAAGYEIFRDDVYVGYTTDASYALTGLTPEQTYKFHLLAIRKDGEAITEVSAASQSVTYQAPAEPSDATAPVTELLANGAAVAAWYKAGNISISLTASDNAEGSGVAKTFYRINGGSEAEYSAPFQLSGAASYTVMYYSRDNAGNVEQEKSVTIKVDSIAPATKFSVAPVWATKSGVKYIKGYAWTLKATDNAAGSGVKEIKYRVNGGAWTTYTSPFVPTSASGSVNVEFYSVDNAGNQETVKK</sequence>
<dbReference type="PANTHER" id="PTHR11177">
    <property type="entry name" value="CHITINASE"/>
    <property type="match status" value="1"/>
</dbReference>
<evidence type="ECO:0000256" key="7">
    <source>
        <dbReference type="RuleBase" id="RU000489"/>
    </source>
</evidence>
<dbReference type="AlphaFoldDB" id="A0A5S5BZ14"/>
<dbReference type="GO" id="GO:0008843">
    <property type="term" value="F:endochitinase activity"/>
    <property type="evidence" value="ECO:0007669"/>
    <property type="project" value="UniProtKB-EC"/>
</dbReference>
<dbReference type="SUPFAM" id="SSF51445">
    <property type="entry name" value="(Trans)glycosidases"/>
    <property type="match status" value="1"/>
</dbReference>
<dbReference type="SMART" id="SM00060">
    <property type="entry name" value="FN3"/>
    <property type="match status" value="4"/>
</dbReference>
<dbReference type="OrthoDB" id="9775889at2"/>
<dbReference type="InterPro" id="IPR036116">
    <property type="entry name" value="FN3_sf"/>
</dbReference>
<dbReference type="Pfam" id="PF00041">
    <property type="entry name" value="fn3"/>
    <property type="match status" value="2"/>
</dbReference>
<evidence type="ECO:0000256" key="1">
    <source>
        <dbReference type="ARBA" id="ARBA00000822"/>
    </source>
</evidence>
<dbReference type="EMBL" id="VNHS01000008">
    <property type="protein sequence ID" value="TYP72425.1"/>
    <property type="molecule type" value="Genomic_DNA"/>
</dbReference>
<dbReference type="SUPFAM" id="SSF54556">
    <property type="entry name" value="Chitinase insertion domain"/>
    <property type="match status" value="1"/>
</dbReference>
<dbReference type="PROSITE" id="PS01095">
    <property type="entry name" value="GH18_1"/>
    <property type="match status" value="1"/>
</dbReference>
<dbReference type="InterPro" id="IPR050314">
    <property type="entry name" value="Glycosyl_Hydrlase_18"/>
</dbReference>
<dbReference type="InterPro" id="IPR003961">
    <property type="entry name" value="FN3_dom"/>
</dbReference>
<comment type="similarity">
    <text evidence="2">Belongs to the glycosyl hydrolase 18 family. Chitinase class II subfamily.</text>
</comment>
<keyword evidence="8" id="KW-0732">Signal</keyword>
<evidence type="ECO:0000259" key="9">
    <source>
        <dbReference type="PROSITE" id="PS50853"/>
    </source>
</evidence>
<dbReference type="EC" id="3.2.1.14" evidence="3"/>
<accession>A0A5S5BZ14</accession>
<dbReference type="GO" id="GO:0005975">
    <property type="term" value="P:carbohydrate metabolic process"/>
    <property type="evidence" value="ECO:0007669"/>
    <property type="project" value="InterPro"/>
</dbReference>
<proteinExistence type="inferred from homology"/>
<dbReference type="GO" id="GO:0006032">
    <property type="term" value="P:chitin catabolic process"/>
    <property type="evidence" value="ECO:0007669"/>
    <property type="project" value="UniProtKB-KW"/>
</dbReference>
<name>A0A5S5BZ14_9BACL</name>
<feature type="signal peptide" evidence="8">
    <location>
        <begin position="1"/>
        <end position="33"/>
    </location>
</feature>
<evidence type="ECO:0000256" key="3">
    <source>
        <dbReference type="ARBA" id="ARBA00012729"/>
    </source>
</evidence>
<dbReference type="InterPro" id="IPR058094">
    <property type="entry name" value="Ig-like_OmpL47-like"/>
</dbReference>
<dbReference type="PROSITE" id="PS50853">
    <property type="entry name" value="FN3"/>
    <property type="match status" value="3"/>
</dbReference>
<protein>
    <recommendedName>
        <fullName evidence="3">chitinase</fullName>
        <ecNumber evidence="3">3.2.1.14</ecNumber>
    </recommendedName>
</protein>
<feature type="domain" description="Fibronectin type-III" evidence="9">
    <location>
        <begin position="235"/>
        <end position="316"/>
    </location>
</feature>
<dbReference type="Gene3D" id="3.30.1920.20">
    <property type="match status" value="2"/>
</dbReference>
<keyword evidence="12" id="KW-1185">Reference proteome</keyword>
<evidence type="ECO:0000256" key="8">
    <source>
        <dbReference type="SAM" id="SignalP"/>
    </source>
</evidence>
<feature type="domain" description="Fibronectin type-III" evidence="9">
    <location>
        <begin position="144"/>
        <end position="233"/>
    </location>
</feature>
<dbReference type="PROSITE" id="PS51910">
    <property type="entry name" value="GH18_2"/>
    <property type="match status" value="1"/>
</dbReference>
<dbReference type="CDD" id="cd06548">
    <property type="entry name" value="GH18_chitinase"/>
    <property type="match status" value="1"/>
</dbReference>
<dbReference type="InterPro" id="IPR029070">
    <property type="entry name" value="Chitinase_insertion_sf"/>
</dbReference>
<feature type="chain" id="PRO_5024342383" description="chitinase" evidence="8">
    <location>
        <begin position="34"/>
        <end position="972"/>
    </location>
</feature>
<evidence type="ECO:0000259" key="10">
    <source>
        <dbReference type="PROSITE" id="PS51910"/>
    </source>
</evidence>
<gene>
    <name evidence="11" type="ORF">BCM02_10879</name>
</gene>
<dbReference type="InterPro" id="IPR011583">
    <property type="entry name" value="Chitinase_II/V-like_cat"/>
</dbReference>
<dbReference type="InterPro" id="IPR013783">
    <property type="entry name" value="Ig-like_fold"/>
</dbReference>
<evidence type="ECO:0000313" key="11">
    <source>
        <dbReference type="EMBL" id="TYP72425.1"/>
    </source>
</evidence>
<dbReference type="GO" id="GO:0008061">
    <property type="term" value="F:chitin binding"/>
    <property type="evidence" value="ECO:0007669"/>
    <property type="project" value="InterPro"/>
</dbReference>
<evidence type="ECO:0000313" key="12">
    <source>
        <dbReference type="Proteomes" id="UP000323257"/>
    </source>
</evidence>
<dbReference type="Pfam" id="PF00704">
    <property type="entry name" value="Glyco_hydro_18"/>
    <property type="match status" value="1"/>
</dbReference>
<comment type="catalytic activity">
    <reaction evidence="1">
        <text>Random endo-hydrolysis of N-acetyl-beta-D-glucosaminide (1-&gt;4)-beta-linkages in chitin and chitodextrins.</text>
        <dbReference type="EC" id="3.2.1.14"/>
    </reaction>
</comment>
<evidence type="ECO:0000256" key="5">
    <source>
        <dbReference type="ARBA" id="ARBA00023024"/>
    </source>
</evidence>
<organism evidence="11 12">
    <name type="scientific">Paenibacillus methanolicus</name>
    <dbReference type="NCBI Taxonomy" id="582686"/>
    <lineage>
        <taxon>Bacteria</taxon>
        <taxon>Bacillati</taxon>
        <taxon>Bacillota</taxon>
        <taxon>Bacilli</taxon>
        <taxon>Bacillales</taxon>
        <taxon>Paenibacillaceae</taxon>
        <taxon>Paenibacillus</taxon>
    </lineage>
</organism>
<comment type="caution">
    <text evidence="11">The sequence shown here is derived from an EMBL/GenBank/DDBJ whole genome shotgun (WGS) entry which is preliminary data.</text>
</comment>
<dbReference type="SUPFAM" id="SSF49265">
    <property type="entry name" value="Fibronectin type III"/>
    <property type="match status" value="3"/>
</dbReference>
<dbReference type="Gene3D" id="3.20.20.80">
    <property type="entry name" value="Glycosidases"/>
    <property type="match status" value="1"/>
</dbReference>
<evidence type="ECO:0000256" key="6">
    <source>
        <dbReference type="ARBA" id="ARBA00023295"/>
    </source>
</evidence>
<feature type="domain" description="Fibronectin type-III" evidence="9">
    <location>
        <begin position="41"/>
        <end position="132"/>
    </location>
</feature>
<keyword evidence="5" id="KW-0146">Chitin degradation</keyword>
<evidence type="ECO:0000256" key="4">
    <source>
        <dbReference type="ARBA" id="ARBA00022801"/>
    </source>
</evidence>
<dbReference type="InterPro" id="IPR001579">
    <property type="entry name" value="Glyco_hydro_18_chit_AS"/>
</dbReference>
<dbReference type="Gene3D" id="3.10.50.10">
    <property type="match status" value="1"/>
</dbReference>
<dbReference type="InterPro" id="IPR017853">
    <property type="entry name" value="GH"/>
</dbReference>
<feature type="domain" description="GH18" evidence="10">
    <location>
        <begin position="317"/>
        <end position="701"/>
    </location>
</feature>
<keyword evidence="5" id="KW-0624">Polysaccharide degradation</keyword>
<keyword evidence="5" id="KW-0119">Carbohydrate metabolism</keyword>
<dbReference type="InterPro" id="IPR001223">
    <property type="entry name" value="Glyco_hydro18_cat"/>
</dbReference>
<dbReference type="Gene3D" id="2.60.40.10">
    <property type="entry name" value="Immunoglobulins"/>
    <property type="match status" value="4"/>
</dbReference>
<keyword evidence="4 7" id="KW-0378">Hydrolase</keyword>
<dbReference type="NCBIfam" id="NF047446">
    <property type="entry name" value="barrel_OmpL47"/>
    <property type="match status" value="2"/>
</dbReference>
<keyword evidence="6 7" id="KW-0326">Glycosidase</keyword>